<dbReference type="EMBL" id="CAXKWB010002035">
    <property type="protein sequence ID" value="CAL4066058.1"/>
    <property type="molecule type" value="Genomic_DNA"/>
</dbReference>
<evidence type="ECO:0000259" key="2">
    <source>
        <dbReference type="PROSITE" id="PS50835"/>
    </source>
</evidence>
<dbReference type="Pfam" id="PF07679">
    <property type="entry name" value="I-set"/>
    <property type="match status" value="1"/>
</dbReference>
<keyword evidence="4" id="KW-1185">Reference proteome</keyword>
<dbReference type="GO" id="GO:0005886">
    <property type="term" value="C:plasma membrane"/>
    <property type="evidence" value="ECO:0007669"/>
    <property type="project" value="TreeGrafter"/>
</dbReference>
<gene>
    <name evidence="3" type="ORF">MNOR_LOCUS5305</name>
</gene>
<dbReference type="SUPFAM" id="SSF48726">
    <property type="entry name" value="Immunoglobulin"/>
    <property type="match status" value="2"/>
</dbReference>
<dbReference type="PANTHER" id="PTHR45080">
    <property type="entry name" value="CONTACTIN 5"/>
    <property type="match status" value="1"/>
</dbReference>
<evidence type="ECO:0000313" key="4">
    <source>
        <dbReference type="Proteomes" id="UP001497623"/>
    </source>
</evidence>
<dbReference type="InterPro" id="IPR007110">
    <property type="entry name" value="Ig-like_dom"/>
</dbReference>
<dbReference type="SMART" id="SM00408">
    <property type="entry name" value="IGc2"/>
    <property type="match status" value="1"/>
</dbReference>
<dbReference type="Gene3D" id="2.60.40.10">
    <property type="entry name" value="Immunoglobulins"/>
    <property type="match status" value="2"/>
</dbReference>
<dbReference type="Proteomes" id="UP001497623">
    <property type="component" value="Unassembled WGS sequence"/>
</dbReference>
<comment type="caution">
    <text evidence="3">The sequence shown here is derived from an EMBL/GenBank/DDBJ whole genome shotgun (WGS) entry which is preliminary data.</text>
</comment>
<evidence type="ECO:0000256" key="1">
    <source>
        <dbReference type="ARBA" id="ARBA00023319"/>
    </source>
</evidence>
<protein>
    <recommendedName>
        <fullName evidence="2">Ig-like domain-containing protein</fullName>
    </recommendedName>
</protein>
<dbReference type="GO" id="GO:0043025">
    <property type="term" value="C:neuronal cell body"/>
    <property type="evidence" value="ECO:0007669"/>
    <property type="project" value="TreeGrafter"/>
</dbReference>
<dbReference type="InterPro" id="IPR003599">
    <property type="entry name" value="Ig_sub"/>
</dbReference>
<dbReference type="SMART" id="SM00409">
    <property type="entry name" value="IG"/>
    <property type="match status" value="1"/>
</dbReference>
<dbReference type="InterPro" id="IPR013098">
    <property type="entry name" value="Ig_I-set"/>
</dbReference>
<keyword evidence="1" id="KW-0393">Immunoglobulin domain</keyword>
<dbReference type="GO" id="GO:0050808">
    <property type="term" value="P:synapse organization"/>
    <property type="evidence" value="ECO:0007669"/>
    <property type="project" value="TreeGrafter"/>
</dbReference>
<dbReference type="PROSITE" id="PS50835">
    <property type="entry name" value="IG_LIKE"/>
    <property type="match status" value="1"/>
</dbReference>
<dbReference type="InterPro" id="IPR013783">
    <property type="entry name" value="Ig-like_fold"/>
</dbReference>
<accession>A0AAV2PZH5</accession>
<dbReference type="GO" id="GO:0008046">
    <property type="term" value="F:axon guidance receptor activity"/>
    <property type="evidence" value="ECO:0007669"/>
    <property type="project" value="TreeGrafter"/>
</dbReference>
<organism evidence="3 4">
    <name type="scientific">Meganyctiphanes norvegica</name>
    <name type="common">Northern krill</name>
    <name type="synonym">Thysanopoda norvegica</name>
    <dbReference type="NCBI Taxonomy" id="48144"/>
    <lineage>
        <taxon>Eukaryota</taxon>
        <taxon>Metazoa</taxon>
        <taxon>Ecdysozoa</taxon>
        <taxon>Arthropoda</taxon>
        <taxon>Crustacea</taxon>
        <taxon>Multicrustacea</taxon>
        <taxon>Malacostraca</taxon>
        <taxon>Eumalacostraca</taxon>
        <taxon>Eucarida</taxon>
        <taxon>Euphausiacea</taxon>
        <taxon>Euphausiidae</taxon>
        <taxon>Meganyctiphanes</taxon>
    </lineage>
</organism>
<name>A0AAV2PZH5_MEGNR</name>
<feature type="non-terminal residue" evidence="3">
    <location>
        <position position="1"/>
    </location>
</feature>
<dbReference type="CDD" id="cd00096">
    <property type="entry name" value="Ig"/>
    <property type="match status" value="1"/>
</dbReference>
<dbReference type="PANTHER" id="PTHR45080:SF33">
    <property type="entry name" value="IG-LIKE DOMAIN-CONTAINING PROTEIN"/>
    <property type="match status" value="1"/>
</dbReference>
<dbReference type="GO" id="GO:0030424">
    <property type="term" value="C:axon"/>
    <property type="evidence" value="ECO:0007669"/>
    <property type="project" value="TreeGrafter"/>
</dbReference>
<feature type="domain" description="Ig-like" evidence="2">
    <location>
        <begin position="28"/>
        <end position="150"/>
    </location>
</feature>
<reference evidence="3 4" key="1">
    <citation type="submission" date="2024-05" db="EMBL/GenBank/DDBJ databases">
        <authorList>
            <person name="Wallberg A."/>
        </authorList>
    </citation>
    <scope>NUCLEOTIDE SEQUENCE [LARGE SCALE GENOMIC DNA]</scope>
</reference>
<dbReference type="InterPro" id="IPR036179">
    <property type="entry name" value="Ig-like_dom_sf"/>
</dbReference>
<feature type="non-terminal residue" evidence="3">
    <location>
        <position position="193"/>
    </location>
</feature>
<proteinExistence type="predicted"/>
<sequence length="193" mass="21744">GDVLTLENVDRHNEGSYQCIADNGIGHPAIVSMTVTVEYAPEVKTEKDVIRTGEDDRIELICLVHGRPNPRVVWLHNNKPIRPQLGVQIDISNSFPGQHHQIRVEPSTEEHSSGHRHILYLNKVTEDDFGSYICNAENMHGNHEAMIQITGLPGAPFILSSPHGDEPHSFTLNWQTESYYPITELLVKYHALK</sequence>
<dbReference type="InterPro" id="IPR003598">
    <property type="entry name" value="Ig_sub2"/>
</dbReference>
<dbReference type="AlphaFoldDB" id="A0AAV2PZH5"/>
<dbReference type="InterPro" id="IPR050958">
    <property type="entry name" value="Cell_Adh-Cytoskel_Orgn"/>
</dbReference>
<evidence type="ECO:0000313" key="3">
    <source>
        <dbReference type="EMBL" id="CAL4066058.1"/>
    </source>
</evidence>
<dbReference type="GO" id="GO:0007156">
    <property type="term" value="P:homophilic cell adhesion via plasma membrane adhesion molecules"/>
    <property type="evidence" value="ECO:0007669"/>
    <property type="project" value="TreeGrafter"/>
</dbReference>